<dbReference type="PANTHER" id="PTHR21183">
    <property type="entry name" value="RIBOSOMAL PROTEIN L47, MITOCHONDRIAL-RELATED"/>
    <property type="match status" value="1"/>
</dbReference>
<dbReference type="GO" id="GO:0003735">
    <property type="term" value="F:structural constituent of ribosome"/>
    <property type="evidence" value="ECO:0007669"/>
    <property type="project" value="InterPro"/>
</dbReference>
<name>A0A0P7V804_SCLFO</name>
<evidence type="ECO:0000256" key="3">
    <source>
        <dbReference type="ARBA" id="ARBA00022980"/>
    </source>
</evidence>
<dbReference type="InterPro" id="IPR038340">
    <property type="entry name" value="MRP-L47_sf"/>
</dbReference>
<comment type="subcellular location">
    <subcellularLocation>
        <location evidence="1">Mitochondrion</location>
    </subcellularLocation>
</comment>
<dbReference type="InterPro" id="IPR010729">
    <property type="entry name" value="Ribosomal_uL29_mit"/>
</dbReference>
<sequence>MKSKMAATYGLRVLSLSRHFQSAFAISPASQVQHCGKLSFRINALSLPACAARVTSVAGRSVHSRPLHTSQRRDGLMEFFDLPENWGESRVKYVLLKEKNMLLTVEQEAKRQRVQMPSPERLRKVDRSVKRLNTVVQERETALRLLQTGQERARPGAWRRDIFGRTYWYRFKEYSIPWYLNKRYKRKRFYTPYFVNPYIRLRIEQHMRQKRRQRLAEARRQKKLMERFPNMAAKAKTN</sequence>
<dbReference type="GO" id="GO:0032543">
    <property type="term" value="P:mitochondrial translation"/>
    <property type="evidence" value="ECO:0007669"/>
    <property type="project" value="TreeGrafter"/>
</dbReference>
<evidence type="ECO:0000313" key="8">
    <source>
        <dbReference type="Proteomes" id="UP000034805"/>
    </source>
</evidence>
<evidence type="ECO:0000256" key="5">
    <source>
        <dbReference type="ARBA" id="ARBA00023274"/>
    </source>
</evidence>
<dbReference type="Gene3D" id="6.10.330.20">
    <property type="match status" value="1"/>
</dbReference>
<comment type="caution">
    <text evidence="7">The sequence shown here is derived from an EMBL/GenBank/DDBJ whole genome shotgun (WGS) entry which is preliminary data.</text>
</comment>
<gene>
    <name evidence="7" type="ORF">Z043_102256</name>
</gene>
<evidence type="ECO:0000256" key="4">
    <source>
        <dbReference type="ARBA" id="ARBA00023128"/>
    </source>
</evidence>
<organism evidence="7 8">
    <name type="scientific">Scleropages formosus</name>
    <name type="common">Asian bonytongue</name>
    <name type="synonym">Osteoglossum formosum</name>
    <dbReference type="NCBI Taxonomy" id="113540"/>
    <lineage>
        <taxon>Eukaryota</taxon>
        <taxon>Metazoa</taxon>
        <taxon>Chordata</taxon>
        <taxon>Craniata</taxon>
        <taxon>Vertebrata</taxon>
        <taxon>Euteleostomi</taxon>
        <taxon>Actinopterygii</taxon>
        <taxon>Neopterygii</taxon>
        <taxon>Teleostei</taxon>
        <taxon>Osteoglossocephala</taxon>
        <taxon>Osteoglossomorpha</taxon>
        <taxon>Osteoglossiformes</taxon>
        <taxon>Osteoglossidae</taxon>
        <taxon>Scleropages</taxon>
    </lineage>
</organism>
<dbReference type="AlphaFoldDB" id="A0A0P7V804"/>
<dbReference type="GO" id="GO:0005762">
    <property type="term" value="C:mitochondrial large ribosomal subunit"/>
    <property type="evidence" value="ECO:0007669"/>
    <property type="project" value="TreeGrafter"/>
</dbReference>
<dbReference type="Proteomes" id="UP000034805">
    <property type="component" value="Unassembled WGS sequence"/>
</dbReference>
<evidence type="ECO:0000256" key="6">
    <source>
        <dbReference type="ARBA" id="ARBA00035289"/>
    </source>
</evidence>
<proteinExistence type="inferred from homology"/>
<dbReference type="Pfam" id="PF06984">
    <property type="entry name" value="MRP-L47"/>
    <property type="match status" value="1"/>
</dbReference>
<keyword evidence="3 7" id="KW-0689">Ribosomal protein</keyword>
<keyword evidence="5" id="KW-0687">Ribonucleoprotein</keyword>
<dbReference type="STRING" id="113540.ENSSFOP00015051432"/>
<comment type="similarity">
    <text evidence="2">Belongs to the universal ribosomal protein uL29 family.</text>
</comment>
<reference evidence="7 8" key="1">
    <citation type="submission" date="2015-08" db="EMBL/GenBank/DDBJ databases">
        <title>The genome of the Asian arowana (Scleropages formosus).</title>
        <authorList>
            <person name="Tan M.H."/>
            <person name="Gan H.M."/>
            <person name="Croft L.J."/>
            <person name="Austin C.M."/>
        </authorList>
    </citation>
    <scope>NUCLEOTIDE SEQUENCE [LARGE SCALE GENOMIC DNA]</scope>
    <source>
        <strain evidence="7">Aro1</strain>
    </source>
</reference>
<accession>A0A0P7V804</accession>
<dbReference type="PANTHER" id="PTHR21183:SF18">
    <property type="entry name" value="LARGE RIBOSOMAL SUBUNIT PROTEIN UL29M"/>
    <property type="match status" value="1"/>
</dbReference>
<keyword evidence="4" id="KW-0496">Mitochondrion</keyword>
<evidence type="ECO:0000256" key="1">
    <source>
        <dbReference type="ARBA" id="ARBA00004173"/>
    </source>
</evidence>
<dbReference type="EMBL" id="JARO02000529">
    <property type="protein sequence ID" value="KPP78254.1"/>
    <property type="molecule type" value="Genomic_DNA"/>
</dbReference>
<protein>
    <recommendedName>
        <fullName evidence="6">Large ribosomal subunit protein uL29m</fullName>
    </recommendedName>
</protein>
<evidence type="ECO:0000313" key="7">
    <source>
        <dbReference type="EMBL" id="KPP78254.1"/>
    </source>
</evidence>
<evidence type="ECO:0000256" key="2">
    <source>
        <dbReference type="ARBA" id="ARBA00009254"/>
    </source>
</evidence>